<dbReference type="InterPro" id="IPR000160">
    <property type="entry name" value="GGDEF_dom"/>
</dbReference>
<dbReference type="PROSITE" id="PS50883">
    <property type="entry name" value="EAL"/>
    <property type="match status" value="1"/>
</dbReference>
<dbReference type="Pfam" id="PF00563">
    <property type="entry name" value="EAL"/>
    <property type="match status" value="1"/>
</dbReference>
<feature type="transmembrane region" description="Helical" evidence="1">
    <location>
        <begin position="92"/>
        <end position="115"/>
    </location>
</feature>
<feature type="domain" description="GGDEF" evidence="3">
    <location>
        <begin position="262"/>
        <end position="396"/>
    </location>
</feature>
<keyword evidence="1" id="KW-0472">Membrane</keyword>
<dbReference type="CDD" id="cd01949">
    <property type="entry name" value="GGDEF"/>
    <property type="match status" value="1"/>
</dbReference>
<accession>A0ABV8EAX2</accession>
<dbReference type="Pfam" id="PF00990">
    <property type="entry name" value="GGDEF"/>
    <property type="match status" value="1"/>
</dbReference>
<dbReference type="PROSITE" id="PS50887">
    <property type="entry name" value="GGDEF"/>
    <property type="match status" value="1"/>
</dbReference>
<dbReference type="PANTHER" id="PTHR44757:SF2">
    <property type="entry name" value="BIOFILM ARCHITECTURE MAINTENANCE PROTEIN MBAA"/>
    <property type="match status" value="1"/>
</dbReference>
<evidence type="ECO:0000313" key="4">
    <source>
        <dbReference type="EMBL" id="MFC3968829.1"/>
    </source>
</evidence>
<feature type="transmembrane region" description="Helical" evidence="1">
    <location>
        <begin position="60"/>
        <end position="80"/>
    </location>
</feature>
<dbReference type="NCBIfam" id="TIGR00254">
    <property type="entry name" value="GGDEF"/>
    <property type="match status" value="1"/>
</dbReference>
<dbReference type="SMART" id="SM00267">
    <property type="entry name" value="GGDEF"/>
    <property type="match status" value="1"/>
</dbReference>
<dbReference type="Gene3D" id="3.30.70.270">
    <property type="match status" value="1"/>
</dbReference>
<feature type="transmembrane region" description="Helical" evidence="1">
    <location>
        <begin position="27"/>
        <end position="48"/>
    </location>
</feature>
<gene>
    <name evidence="4" type="ORF">ACFOVS_11935</name>
</gene>
<keyword evidence="1" id="KW-0812">Transmembrane</keyword>
<evidence type="ECO:0000259" key="2">
    <source>
        <dbReference type="PROSITE" id="PS50883"/>
    </source>
</evidence>
<keyword evidence="5" id="KW-1185">Reference proteome</keyword>
<dbReference type="SMART" id="SM00052">
    <property type="entry name" value="EAL"/>
    <property type="match status" value="1"/>
</dbReference>
<evidence type="ECO:0000259" key="3">
    <source>
        <dbReference type="PROSITE" id="PS50887"/>
    </source>
</evidence>
<dbReference type="InterPro" id="IPR052155">
    <property type="entry name" value="Biofilm_reg_signaling"/>
</dbReference>
<proteinExistence type="predicted"/>
<dbReference type="Proteomes" id="UP001595697">
    <property type="component" value="Unassembled WGS sequence"/>
</dbReference>
<dbReference type="InterPro" id="IPR001633">
    <property type="entry name" value="EAL_dom"/>
</dbReference>
<dbReference type="SUPFAM" id="SSF55073">
    <property type="entry name" value="Nucleotide cyclase"/>
    <property type="match status" value="1"/>
</dbReference>
<dbReference type="InterPro" id="IPR043128">
    <property type="entry name" value="Rev_trsase/Diguanyl_cyclase"/>
</dbReference>
<feature type="domain" description="EAL" evidence="2">
    <location>
        <begin position="405"/>
        <end position="658"/>
    </location>
</feature>
<comment type="caution">
    <text evidence="4">The sequence shown here is derived from an EMBL/GenBank/DDBJ whole genome shotgun (WGS) entry which is preliminary data.</text>
</comment>
<dbReference type="InterPro" id="IPR029787">
    <property type="entry name" value="Nucleotide_cyclase"/>
</dbReference>
<dbReference type="CDD" id="cd01948">
    <property type="entry name" value="EAL"/>
    <property type="match status" value="1"/>
</dbReference>
<dbReference type="EMBL" id="JBHSBD010000049">
    <property type="protein sequence ID" value="MFC3968829.1"/>
    <property type="molecule type" value="Genomic_DNA"/>
</dbReference>
<dbReference type="SUPFAM" id="SSF141868">
    <property type="entry name" value="EAL domain-like"/>
    <property type="match status" value="1"/>
</dbReference>
<organism evidence="4 5">
    <name type="scientific">Rhizobium lemnae</name>
    <dbReference type="NCBI Taxonomy" id="1214924"/>
    <lineage>
        <taxon>Bacteria</taxon>
        <taxon>Pseudomonadati</taxon>
        <taxon>Pseudomonadota</taxon>
        <taxon>Alphaproteobacteria</taxon>
        <taxon>Hyphomicrobiales</taxon>
        <taxon>Rhizobiaceae</taxon>
        <taxon>Rhizobium/Agrobacterium group</taxon>
        <taxon>Rhizobium</taxon>
    </lineage>
</organism>
<dbReference type="InterPro" id="IPR035919">
    <property type="entry name" value="EAL_sf"/>
</dbReference>
<dbReference type="Gene3D" id="3.20.20.450">
    <property type="entry name" value="EAL domain"/>
    <property type="match status" value="1"/>
</dbReference>
<feature type="transmembrane region" description="Helical" evidence="1">
    <location>
        <begin position="127"/>
        <end position="148"/>
    </location>
</feature>
<protein>
    <submittedName>
        <fullName evidence="4">Bifunctional diguanylate cyclase/phosphodiesterase</fullName>
    </submittedName>
</protein>
<keyword evidence="1" id="KW-1133">Transmembrane helix</keyword>
<name>A0ABV8EAX2_9HYPH</name>
<evidence type="ECO:0000256" key="1">
    <source>
        <dbReference type="SAM" id="Phobius"/>
    </source>
</evidence>
<feature type="transmembrane region" description="Helical" evidence="1">
    <location>
        <begin position="160"/>
        <end position="186"/>
    </location>
</feature>
<reference evidence="5" key="1">
    <citation type="journal article" date="2019" name="Int. J. Syst. Evol. Microbiol.">
        <title>The Global Catalogue of Microorganisms (GCM) 10K type strain sequencing project: providing services to taxonomists for standard genome sequencing and annotation.</title>
        <authorList>
            <consortium name="The Broad Institute Genomics Platform"/>
            <consortium name="The Broad Institute Genome Sequencing Center for Infectious Disease"/>
            <person name="Wu L."/>
            <person name="Ma J."/>
        </authorList>
    </citation>
    <scope>NUCLEOTIDE SEQUENCE [LARGE SCALE GENOMIC DNA]</scope>
    <source>
        <strain evidence="5">TBRC 5781</strain>
    </source>
</reference>
<dbReference type="RefSeq" id="WP_247259477.1">
    <property type="nucleotide sequence ID" value="NZ_JALJQZ010000003.1"/>
</dbReference>
<dbReference type="PANTHER" id="PTHR44757">
    <property type="entry name" value="DIGUANYLATE CYCLASE DGCP"/>
    <property type="match status" value="1"/>
</dbReference>
<sequence length="668" mass="72960">MPRKSAIEQKHSNSLNADVRYLQAQTVWARSVSTVLTNAGISASAYALIFFREGTGPEGIYWLALIYLSLLFRFGISRYIQRVDLNRKNPQLSLSLITVGSCSSGVAWGTLPFILPHFNAFSLDAGLYLMMLGISIGSVLLGVGYRWVSVAFSTPIHLAVIVSVVSTGGISGIIVALNVVVLTMILHRSCQNSERSFLESITRKLEATALATSLTAAHSEMLQANARLELLASCDPLTGLANRSAFNSTLANAIQEARDSKGKIGLLVVDLDRFKHVNDTMGHKAGDTLLTEFAQRLRNSLPPSNTFIARLGGDEFAIIVTGNDAVLEATRSADIILHQVRKPFFLSGQNCSIGTSVGLAIYPDHATQADELFVSADMALYRSKEQGRGRWRKFDPKLRIAADRQRQIEADILEAIEKHKIEAWFQPQVCLQRNIILGFEALVRWHHPTLGFIAPPEIVQAAYSIQASDRLTGAIADAACAMLKRLPELGLPEATVAINVSPREFALYSVSEMLDAKVKQHGIKPSLLEIEITEEALLDTVIAGEQLKQLERSGFALAVDDFGAGHSSLTRLIDLKVDRLKIDRGITTGIAASPRNQAIISALIRLGEALSMTILAEGVETEEESRTLRSLGCKIGQGYLFSRPMNARALEEWLRNPRARSLPKAAVA</sequence>
<evidence type="ECO:0000313" key="5">
    <source>
        <dbReference type="Proteomes" id="UP001595697"/>
    </source>
</evidence>